<sequence length="116" mass="13262">MPFPPPTDGFVEKPVGDDIVEYLMPKPGVTHPYSLEDDYPPLHLEKGDVLILEFGRNPHNRCHALIEQSGERMVVQLHWHNRQWFAISADGRKGRVTEEMLLIGVARHSIKSQIDL</sequence>
<dbReference type="RefSeq" id="WP_255042229.1">
    <property type="nucleotide sequence ID" value="NZ_JANEYT010000018.1"/>
</dbReference>
<dbReference type="EMBL" id="JANEYT010000018">
    <property type="protein sequence ID" value="MCQ1058356.1"/>
    <property type="molecule type" value="Genomic_DNA"/>
</dbReference>
<dbReference type="Proteomes" id="UP001524460">
    <property type="component" value="Unassembled WGS sequence"/>
</dbReference>
<gene>
    <name evidence="1" type="ORF">NHN17_09830</name>
</gene>
<keyword evidence="2" id="KW-1185">Reference proteome</keyword>
<protein>
    <recommendedName>
        <fullName evidence="3">Peptidase S24/S26A/S26B/S26C domain-containing protein</fullName>
    </recommendedName>
</protein>
<organism evidence="1 2">
    <name type="scientific">Photobacterium pectinilyticum</name>
    <dbReference type="NCBI Taxonomy" id="2906793"/>
    <lineage>
        <taxon>Bacteria</taxon>
        <taxon>Pseudomonadati</taxon>
        <taxon>Pseudomonadota</taxon>
        <taxon>Gammaproteobacteria</taxon>
        <taxon>Vibrionales</taxon>
        <taxon>Vibrionaceae</taxon>
        <taxon>Photobacterium</taxon>
    </lineage>
</organism>
<comment type="caution">
    <text evidence="1">The sequence shown here is derived from an EMBL/GenBank/DDBJ whole genome shotgun (WGS) entry which is preliminary data.</text>
</comment>
<proteinExistence type="predicted"/>
<accession>A0ABT1N0U4</accession>
<reference evidence="1 2" key="1">
    <citation type="submission" date="2022-07" db="EMBL/GenBank/DDBJ databases">
        <title>Photobacterium pectinilyticum sp. nov., a marine bacterium isolated from surface seawater of Qingdao offshore.</title>
        <authorList>
            <person name="Wang X."/>
        </authorList>
    </citation>
    <scope>NUCLEOTIDE SEQUENCE [LARGE SCALE GENOMIC DNA]</scope>
    <source>
        <strain evidence="1 2">ZSDE20</strain>
    </source>
</reference>
<name>A0ABT1N0U4_9GAMM</name>
<evidence type="ECO:0008006" key="3">
    <source>
        <dbReference type="Google" id="ProtNLM"/>
    </source>
</evidence>
<evidence type="ECO:0000313" key="2">
    <source>
        <dbReference type="Proteomes" id="UP001524460"/>
    </source>
</evidence>
<evidence type="ECO:0000313" key="1">
    <source>
        <dbReference type="EMBL" id="MCQ1058356.1"/>
    </source>
</evidence>